<keyword evidence="8" id="KW-1185">Reference proteome</keyword>
<evidence type="ECO:0000313" key="6">
    <source>
        <dbReference type="EMBL" id="PLR91258.1"/>
    </source>
</evidence>
<evidence type="ECO:0000313" key="8">
    <source>
        <dbReference type="Proteomes" id="UP000235114"/>
    </source>
</evidence>
<organism evidence="5 7">
    <name type="scientific">Bacillus canaveralius</name>
    <dbReference type="NCBI Taxonomy" id="1403243"/>
    <lineage>
        <taxon>Bacteria</taxon>
        <taxon>Bacillati</taxon>
        <taxon>Bacillota</taxon>
        <taxon>Bacilli</taxon>
        <taxon>Bacillales</taxon>
        <taxon>Bacillaceae</taxon>
        <taxon>Bacillus</taxon>
    </lineage>
</organism>
<evidence type="ECO:0000259" key="4">
    <source>
        <dbReference type="Pfam" id="PF01420"/>
    </source>
</evidence>
<keyword evidence="5" id="KW-0255">Endonuclease</keyword>
<keyword evidence="3" id="KW-0238">DNA-binding</keyword>
<feature type="domain" description="Type I restriction modification DNA specificity" evidence="4">
    <location>
        <begin position="204"/>
        <end position="389"/>
    </location>
</feature>
<dbReference type="Proteomes" id="UP000234951">
    <property type="component" value="Unassembled WGS sequence"/>
</dbReference>
<proteinExistence type="inferred from homology"/>
<reference evidence="6 8" key="2">
    <citation type="submission" date="2017-12" db="EMBL/GenBank/DDBJ databases">
        <title>Comparative Functional Genomics of Dry Heat Resistant strains isolated from the Viking Spacecraft.</title>
        <authorList>
            <person name="Seuylemezian A."/>
            <person name="Cooper K."/>
            <person name="Vaishampayan P."/>
        </authorList>
    </citation>
    <scope>NUCLEOTIDE SEQUENCE [LARGE SCALE GENOMIC DNA]</scope>
    <source>
        <strain evidence="6 8">ATCC 29669</strain>
    </source>
</reference>
<evidence type="ECO:0000256" key="3">
    <source>
        <dbReference type="ARBA" id="ARBA00023125"/>
    </source>
</evidence>
<feature type="domain" description="Type I restriction modification DNA specificity" evidence="4">
    <location>
        <begin position="50"/>
        <end position="183"/>
    </location>
</feature>
<dbReference type="Pfam" id="PF01420">
    <property type="entry name" value="Methylase_S"/>
    <property type="match status" value="2"/>
</dbReference>
<dbReference type="EMBL" id="PGVD01000066">
    <property type="protein sequence ID" value="PLR91258.1"/>
    <property type="molecule type" value="Genomic_DNA"/>
</dbReference>
<evidence type="ECO:0000313" key="7">
    <source>
        <dbReference type="Proteomes" id="UP000234951"/>
    </source>
</evidence>
<dbReference type="GO" id="GO:0003677">
    <property type="term" value="F:DNA binding"/>
    <property type="evidence" value="ECO:0007669"/>
    <property type="project" value="UniProtKB-KW"/>
</dbReference>
<sequence length="406" mass="46443">MKSYRVIDLLDEIITGDWGQEPNGINDTKVLRTTNFTNVGHLDLDKEVVTRNIEQKKVNQKKLKYGDIIIEKSGGSPEQPVGRVVYFDVQGDDIYLCNNFTSILRPNSTKVDNRYLFYFLFYQHKIRTVLKYQNKTTGIINLKLDNYLNKSEIKLPSIKVQHRIVKILDSVFELIEKRKIQIETLGQLIQSVFLEMFGDPISNPKEWNISSCKDVTKKIGSGATPIGGNASYKVDGISLIRSMNVYNNRFNYKDLAFIDEEQAGKLNGVEVYKNDVLLNITGASVARSCIVPNDILPARVNQHVSIIRVKDDMVSYIFLNYLFTNEFYQKHLWQIATSGGATREAITKQQIEKLPIISPPHYLQNNFASIVQHIEKQKSLMQSSLVELENMYNALLQKAFKGELFS</sequence>
<comment type="similarity">
    <text evidence="1">Belongs to the type-I restriction system S methylase family.</text>
</comment>
<dbReference type="SUPFAM" id="SSF116734">
    <property type="entry name" value="DNA methylase specificity domain"/>
    <property type="match status" value="2"/>
</dbReference>
<comment type="caution">
    <text evidence="5">The sequence shown here is derived from an EMBL/GenBank/DDBJ whole genome shotgun (WGS) entry which is preliminary data.</text>
</comment>
<keyword evidence="5" id="KW-0540">Nuclease</keyword>
<evidence type="ECO:0000313" key="5">
    <source>
        <dbReference type="EMBL" id="PLR82615.1"/>
    </source>
</evidence>
<dbReference type="OrthoDB" id="9811611at2"/>
<dbReference type="InterPro" id="IPR000055">
    <property type="entry name" value="Restrct_endonuc_typeI_TRD"/>
</dbReference>
<dbReference type="InterPro" id="IPR052021">
    <property type="entry name" value="Type-I_RS_S_subunit"/>
</dbReference>
<dbReference type="PANTHER" id="PTHR30408:SF12">
    <property type="entry name" value="TYPE I RESTRICTION ENZYME MJAVIII SPECIFICITY SUBUNIT"/>
    <property type="match status" value="1"/>
</dbReference>
<evidence type="ECO:0000256" key="2">
    <source>
        <dbReference type="ARBA" id="ARBA00022747"/>
    </source>
</evidence>
<dbReference type="GO" id="GO:0004519">
    <property type="term" value="F:endonuclease activity"/>
    <property type="evidence" value="ECO:0007669"/>
    <property type="project" value="UniProtKB-KW"/>
</dbReference>
<dbReference type="AlphaFoldDB" id="A0A2N5GLS6"/>
<keyword evidence="5" id="KW-0378">Hydrolase</keyword>
<dbReference type="InterPro" id="IPR044946">
    <property type="entry name" value="Restrct_endonuc_typeI_TRD_sf"/>
</dbReference>
<protein>
    <submittedName>
        <fullName evidence="5">Restriction endonuclease subunit S</fullName>
    </submittedName>
</protein>
<reference evidence="5 7" key="1">
    <citation type="submission" date="2017-11" db="EMBL/GenBank/DDBJ databases">
        <title>Comparitive Functional Genomics of Dry Heat Resistant strains isolated from the Viking Spacecraft.</title>
        <authorList>
            <person name="Seuylemezian A."/>
            <person name="Cooper K."/>
            <person name="Vaishampayan P."/>
        </authorList>
    </citation>
    <scope>NUCLEOTIDE SEQUENCE [LARGE SCALE GENOMIC DNA]</scope>
    <source>
        <strain evidence="5 7">M4.6</strain>
    </source>
</reference>
<keyword evidence="2" id="KW-0680">Restriction system</keyword>
<accession>A0A2N5GLS6</accession>
<dbReference type="PANTHER" id="PTHR30408">
    <property type="entry name" value="TYPE-1 RESTRICTION ENZYME ECOKI SPECIFICITY PROTEIN"/>
    <property type="match status" value="1"/>
</dbReference>
<gene>
    <name evidence="5" type="ORF">CU635_11275</name>
    <name evidence="6" type="ORF">CVD25_19380</name>
</gene>
<evidence type="ECO:0000256" key="1">
    <source>
        <dbReference type="ARBA" id="ARBA00010923"/>
    </source>
</evidence>
<dbReference type="GO" id="GO:0009307">
    <property type="term" value="P:DNA restriction-modification system"/>
    <property type="evidence" value="ECO:0007669"/>
    <property type="project" value="UniProtKB-KW"/>
</dbReference>
<dbReference type="Proteomes" id="UP000235114">
    <property type="component" value="Unassembled WGS sequence"/>
</dbReference>
<dbReference type="EMBL" id="PGVA01000025">
    <property type="protein sequence ID" value="PLR82615.1"/>
    <property type="molecule type" value="Genomic_DNA"/>
</dbReference>
<name>A0A2N5GLS6_9BACI</name>
<dbReference type="Gene3D" id="3.90.220.20">
    <property type="entry name" value="DNA methylase specificity domains"/>
    <property type="match status" value="2"/>
</dbReference>
<dbReference type="RefSeq" id="WP_101577476.1">
    <property type="nucleotide sequence ID" value="NZ_PGVA01000025.1"/>
</dbReference>